<organism evidence="3">
    <name type="scientific">Rodentolepis nana</name>
    <name type="common">Dwarf tapeworm</name>
    <name type="synonym">Hymenolepis nana</name>
    <dbReference type="NCBI Taxonomy" id="102285"/>
    <lineage>
        <taxon>Eukaryota</taxon>
        <taxon>Metazoa</taxon>
        <taxon>Spiralia</taxon>
        <taxon>Lophotrochozoa</taxon>
        <taxon>Platyhelminthes</taxon>
        <taxon>Cestoda</taxon>
        <taxon>Eucestoda</taxon>
        <taxon>Cyclophyllidea</taxon>
        <taxon>Hymenolepididae</taxon>
        <taxon>Rodentolepis</taxon>
    </lineage>
</organism>
<name>A0A0R3TIQ2_RODNA</name>
<proteinExistence type="predicted"/>
<dbReference type="AlphaFoldDB" id="A0A0R3TIQ2"/>
<dbReference type="Proteomes" id="UP000278807">
    <property type="component" value="Unassembled WGS sequence"/>
</dbReference>
<gene>
    <name evidence="1" type="ORF">HNAJ_LOCUS6939</name>
</gene>
<evidence type="ECO:0000313" key="3">
    <source>
        <dbReference type="WBParaSite" id="HNAJ_0000694301-mRNA-1"/>
    </source>
</evidence>
<accession>A0A0R3TIQ2</accession>
<reference evidence="1 2" key="2">
    <citation type="submission" date="2018-11" db="EMBL/GenBank/DDBJ databases">
        <authorList>
            <consortium name="Pathogen Informatics"/>
        </authorList>
    </citation>
    <scope>NUCLEOTIDE SEQUENCE [LARGE SCALE GENOMIC DNA]</scope>
</reference>
<reference evidence="3" key="1">
    <citation type="submission" date="2017-02" db="UniProtKB">
        <authorList>
            <consortium name="WormBaseParasite"/>
        </authorList>
    </citation>
    <scope>IDENTIFICATION</scope>
</reference>
<evidence type="ECO:0000313" key="1">
    <source>
        <dbReference type="EMBL" id="VDO02799.1"/>
    </source>
</evidence>
<dbReference type="PANTHER" id="PTHR10151:SF120">
    <property type="entry name" value="BIS(5'-ADENOSYL)-TRIPHOSPHATASE"/>
    <property type="match status" value="1"/>
</dbReference>
<dbReference type="STRING" id="102285.A0A0R3TIQ2"/>
<keyword evidence="2" id="KW-1185">Reference proteome</keyword>
<dbReference type="InterPro" id="IPR002591">
    <property type="entry name" value="Phosphodiest/P_Trfase"/>
</dbReference>
<dbReference type="SUPFAM" id="SSF53649">
    <property type="entry name" value="Alkaline phosphatase-like"/>
    <property type="match status" value="1"/>
</dbReference>
<dbReference type="EMBL" id="UZAE01009191">
    <property type="protein sequence ID" value="VDO02799.1"/>
    <property type="molecule type" value="Genomic_DNA"/>
</dbReference>
<dbReference type="OrthoDB" id="415411at2759"/>
<dbReference type="Pfam" id="PF01663">
    <property type="entry name" value="Phosphodiest"/>
    <property type="match status" value="1"/>
</dbReference>
<dbReference type="PANTHER" id="PTHR10151">
    <property type="entry name" value="ECTONUCLEOTIDE PYROPHOSPHATASE/PHOSPHODIESTERASE"/>
    <property type="match status" value="1"/>
</dbReference>
<protein>
    <submittedName>
        <fullName evidence="3">Ectonucleotide pyrophosphatase/phosphodiesterase family member 7</fullName>
    </submittedName>
</protein>
<sequence length="227" mass="25921">MLDWISSDSFNLGMLYFNQPDSAGHRFGPDSQEVMQEIELCNAGVAYLLQRIKETPSLNGKTNLIITSDHGMAQTDEKNKIVDVYNVIKDLEVILDESPATLGIWPNGSTTEEIVNAIKSLQQEDLGWMFKTGPSDYDHLYGMHGYDNEFPEMNPFMVASGPDIEQFTERQSFFQIDFYPLVCALLKLDKPNRIDGKIDRVLRFMKNPPSEEFLTQFRKYADGTFQP</sequence>
<evidence type="ECO:0000313" key="2">
    <source>
        <dbReference type="Proteomes" id="UP000278807"/>
    </source>
</evidence>
<dbReference type="Gene3D" id="3.40.720.10">
    <property type="entry name" value="Alkaline Phosphatase, subunit A"/>
    <property type="match status" value="1"/>
</dbReference>
<dbReference type="WBParaSite" id="HNAJ_0000694301-mRNA-1">
    <property type="protein sequence ID" value="HNAJ_0000694301-mRNA-1"/>
    <property type="gene ID" value="HNAJ_0000694301"/>
</dbReference>
<dbReference type="InterPro" id="IPR017850">
    <property type="entry name" value="Alkaline_phosphatase_core_sf"/>
</dbReference>
<dbReference type="GO" id="GO:0016787">
    <property type="term" value="F:hydrolase activity"/>
    <property type="evidence" value="ECO:0007669"/>
    <property type="project" value="UniProtKB-ARBA"/>
</dbReference>